<sequence length="201" mass="21415">MLGVRLAPRAVPLDAPVSIADVEVSFERVEGGRVVKERVACKAIVRFVDAADAQAAPTPGVDAVVAVAQLVRAQIEAEEAARQGHHAEAYQTMVLFQRAVVARGHAAIGDAAGKLAEKVGTRDAYDRSTAYRSSMRKGSTRNVSSLYQADAEEDLRAMGRAGKTAAQERMEEAFGAKRQTPKRGGGASGGSGIGRRRSRRW</sequence>
<feature type="compositionally biased region" description="Basic and acidic residues" evidence="1">
    <location>
        <begin position="166"/>
        <end position="175"/>
    </location>
</feature>
<dbReference type="Proteomes" id="UP001162891">
    <property type="component" value="Chromosome"/>
</dbReference>
<proteinExistence type="predicted"/>
<gene>
    <name evidence="2" type="ORF">AMOR_18670</name>
</gene>
<feature type="compositionally biased region" description="Gly residues" evidence="1">
    <location>
        <begin position="183"/>
        <end position="193"/>
    </location>
</feature>
<accession>A0ABM7WTR2</accession>
<name>A0ABM7WTR2_9BACT</name>
<protein>
    <submittedName>
        <fullName evidence="2">Uncharacterized protein</fullName>
    </submittedName>
</protein>
<evidence type="ECO:0000313" key="2">
    <source>
        <dbReference type="EMBL" id="BDG02871.1"/>
    </source>
</evidence>
<feature type="region of interest" description="Disordered" evidence="1">
    <location>
        <begin position="126"/>
        <end position="201"/>
    </location>
</feature>
<evidence type="ECO:0000313" key="3">
    <source>
        <dbReference type="Proteomes" id="UP001162891"/>
    </source>
</evidence>
<dbReference type="EMBL" id="AP025591">
    <property type="protein sequence ID" value="BDG02871.1"/>
    <property type="molecule type" value="Genomic_DNA"/>
</dbReference>
<keyword evidence="3" id="KW-1185">Reference proteome</keyword>
<dbReference type="RefSeq" id="WP_248360551.1">
    <property type="nucleotide sequence ID" value="NZ_AP025591.1"/>
</dbReference>
<reference evidence="3" key="1">
    <citation type="journal article" date="2022" name="Int. J. Syst. Evol. Microbiol.">
        <title>Anaeromyxobacter oryzae sp. nov., Anaeromyxobacter diazotrophicus sp. nov. and Anaeromyxobacter paludicola sp. nov., isolated from paddy soils.</title>
        <authorList>
            <person name="Itoh H."/>
            <person name="Xu Z."/>
            <person name="Mise K."/>
            <person name="Masuda Y."/>
            <person name="Ushijima N."/>
            <person name="Hayakawa C."/>
            <person name="Shiratori Y."/>
            <person name="Senoo K."/>
        </authorList>
    </citation>
    <scope>NUCLEOTIDE SEQUENCE [LARGE SCALE GENOMIC DNA]</scope>
    <source>
        <strain evidence="3">Red232</strain>
    </source>
</reference>
<organism evidence="2 3">
    <name type="scientific">Anaeromyxobacter oryzae</name>
    <dbReference type="NCBI Taxonomy" id="2918170"/>
    <lineage>
        <taxon>Bacteria</taxon>
        <taxon>Pseudomonadati</taxon>
        <taxon>Myxococcota</taxon>
        <taxon>Myxococcia</taxon>
        <taxon>Myxococcales</taxon>
        <taxon>Cystobacterineae</taxon>
        <taxon>Anaeromyxobacteraceae</taxon>
        <taxon>Anaeromyxobacter</taxon>
    </lineage>
</organism>
<evidence type="ECO:0000256" key="1">
    <source>
        <dbReference type="SAM" id="MobiDB-lite"/>
    </source>
</evidence>